<proteinExistence type="inferred from homology"/>
<name>A0A746CG47_SALER</name>
<dbReference type="GO" id="GO:0015276">
    <property type="term" value="F:ligand-gated monoatomic ion channel activity"/>
    <property type="evidence" value="ECO:0007669"/>
    <property type="project" value="InterPro"/>
</dbReference>
<evidence type="ECO:0000313" key="9">
    <source>
        <dbReference type="EMBL" id="HAF3402424.1"/>
    </source>
</evidence>
<dbReference type="GO" id="GO:0030288">
    <property type="term" value="C:outer membrane-bounded periplasmic space"/>
    <property type="evidence" value="ECO:0007669"/>
    <property type="project" value="UniProtKB-ARBA"/>
</dbReference>
<evidence type="ECO:0000256" key="2">
    <source>
        <dbReference type="ARBA" id="ARBA00010333"/>
    </source>
</evidence>
<dbReference type="GO" id="GO:0016020">
    <property type="term" value="C:membrane"/>
    <property type="evidence" value="ECO:0007669"/>
    <property type="project" value="InterPro"/>
</dbReference>
<dbReference type="EMBL" id="DAAUVN010000010">
    <property type="protein sequence ID" value="HAF3372399.1"/>
    <property type="molecule type" value="Genomic_DNA"/>
</dbReference>
<evidence type="ECO:0000313" key="21">
    <source>
        <dbReference type="EMBL" id="HAF8617654.1"/>
    </source>
</evidence>
<evidence type="ECO:0000313" key="13">
    <source>
        <dbReference type="EMBL" id="HAF3879476.1"/>
    </source>
</evidence>
<dbReference type="EMBL" id="DAAWNL010000006">
    <property type="protein sequence ID" value="HAF8617654.1"/>
    <property type="molecule type" value="Genomic_DNA"/>
</dbReference>
<dbReference type="EMBL" id="DAAVAO010000005">
    <property type="protein sequence ID" value="HAF3671241.1"/>
    <property type="molecule type" value="Genomic_DNA"/>
</dbReference>
<evidence type="ECO:0000313" key="20">
    <source>
        <dbReference type="EMBL" id="HAF6735113.1"/>
    </source>
</evidence>
<dbReference type="SMART" id="SM00062">
    <property type="entry name" value="PBPb"/>
    <property type="match status" value="1"/>
</dbReference>
<feature type="chain" id="PRO_5036396655" evidence="5">
    <location>
        <begin position="18"/>
        <end position="285"/>
    </location>
</feature>
<evidence type="ECO:0000313" key="8">
    <source>
        <dbReference type="EMBL" id="HAF3372399.1"/>
    </source>
</evidence>
<evidence type="ECO:0000256" key="1">
    <source>
        <dbReference type="ARBA" id="ARBA00004196"/>
    </source>
</evidence>
<dbReference type="EMBL" id="DAAVXF010000004">
    <property type="protein sequence ID" value="HAF6671955.1"/>
    <property type="molecule type" value="Genomic_DNA"/>
</dbReference>
<dbReference type="EMBL" id="DAAVXA010000011">
    <property type="protein sequence ID" value="HAF6735113.1"/>
    <property type="molecule type" value="Genomic_DNA"/>
</dbReference>
<dbReference type="FunFam" id="3.40.190.10:FF:000002">
    <property type="entry name" value="Glutamine ABC transporter periplasmic protein"/>
    <property type="match status" value="1"/>
</dbReference>
<evidence type="ECO:0000313" key="16">
    <source>
        <dbReference type="EMBL" id="HAF5350156.1"/>
    </source>
</evidence>
<evidence type="ECO:0000313" key="12">
    <source>
        <dbReference type="EMBL" id="HAF3797055.1"/>
    </source>
</evidence>
<comment type="caution">
    <text evidence="11">The sequence shown here is derived from an EMBL/GenBank/DDBJ whole genome shotgun (WGS) entry which is preliminary data.</text>
</comment>
<dbReference type="EMBL" id="DAAVMD010000011">
    <property type="protein sequence ID" value="HAF5350156.1"/>
    <property type="molecule type" value="Genomic_DNA"/>
</dbReference>
<dbReference type="EMBL" id="DAAVME010000005">
    <property type="protein sequence ID" value="HAF5353484.1"/>
    <property type="molecule type" value="Genomic_DNA"/>
</dbReference>
<dbReference type="EMBL" id="DAAVWS010000005">
    <property type="protein sequence ID" value="HAF6705193.1"/>
    <property type="molecule type" value="Genomic_DNA"/>
</dbReference>
<evidence type="ECO:0000313" key="18">
    <source>
        <dbReference type="EMBL" id="HAF6671955.1"/>
    </source>
</evidence>
<reference evidence="11" key="1">
    <citation type="journal article" date="2018" name="Genome Biol.">
        <title>SKESA: strategic k-mer extension for scrupulous assemblies.</title>
        <authorList>
            <person name="Souvorov A."/>
            <person name="Agarwala R."/>
            <person name="Lipman D.J."/>
        </authorList>
    </citation>
    <scope>NUCLEOTIDE SEQUENCE</scope>
    <source>
        <strain evidence="15">MA.00-00330</strain>
        <strain evidence="10">MA.01-02565</strain>
        <strain evidence="20">MA.BD-DU-2006-11-011980</strain>
        <strain evidence="19">MA.BD-DU-2006-12-005205</strain>
        <strain evidence="9">MA.BD-DU-2007-01-002397</strain>
        <strain evidence="17">MA.BD-DU-2007-01-002854</strain>
        <strain evidence="18">MA.BD-DU-2007-02-006914</strain>
        <strain evidence="11">MA.BD-OM-2006-12-002191</strain>
        <strain evidence="14">MA.BD-OM-2007-01-002582</strain>
        <strain evidence="16">MA.BD-PM-2006-11-009480</strain>
        <strain evidence="21">MA.BD-PM-2008-12-003167</strain>
        <strain evidence="12">MA.CIT_ST99</strain>
        <strain evidence="8">MA.GW_S04918-06</strain>
        <strain evidence="13">MA.R48</strain>
    </source>
</reference>
<dbReference type="Pfam" id="PF00497">
    <property type="entry name" value="SBP_bac_3"/>
    <property type="match status" value="1"/>
</dbReference>
<dbReference type="PANTHER" id="PTHR35936">
    <property type="entry name" value="MEMBRANE-BOUND LYTIC MUREIN TRANSGLYCOSYLASE F"/>
    <property type="match status" value="1"/>
</dbReference>
<evidence type="ECO:0000313" key="11">
    <source>
        <dbReference type="EMBL" id="HAF3713402.1"/>
    </source>
</evidence>
<evidence type="ECO:0000313" key="14">
    <source>
        <dbReference type="EMBL" id="HAF5123094.1"/>
    </source>
</evidence>
<evidence type="ECO:0000313" key="19">
    <source>
        <dbReference type="EMBL" id="HAF6705193.1"/>
    </source>
</evidence>
<evidence type="ECO:0000259" key="6">
    <source>
        <dbReference type="SMART" id="SM00062"/>
    </source>
</evidence>
<evidence type="ECO:0000256" key="5">
    <source>
        <dbReference type="SAM" id="SignalP"/>
    </source>
</evidence>
<comment type="similarity">
    <text evidence="2 4">Belongs to the bacterial solute-binding protein 3 family.</text>
</comment>
<dbReference type="EMBL" id="DAAUVR010000004">
    <property type="protein sequence ID" value="HAF3402424.1"/>
    <property type="molecule type" value="Genomic_DNA"/>
</dbReference>
<dbReference type="InterPro" id="IPR001638">
    <property type="entry name" value="Solute-binding_3/MltF_N"/>
</dbReference>
<evidence type="ECO:0000313" key="15">
    <source>
        <dbReference type="EMBL" id="HAF5170163.1"/>
    </source>
</evidence>
<feature type="signal peptide" evidence="5">
    <location>
        <begin position="1"/>
        <end position="17"/>
    </location>
</feature>
<accession>A0A746CG47</accession>
<dbReference type="EMBL" id="DAAUYY010000008">
    <property type="protein sequence ID" value="HAF3879476.1"/>
    <property type="molecule type" value="Genomic_DNA"/>
</dbReference>
<dbReference type="EMBL" id="DAAVLA010000005">
    <property type="protein sequence ID" value="HAF5170163.1"/>
    <property type="molecule type" value="Genomic_DNA"/>
</dbReference>
<dbReference type="SUPFAM" id="SSF53850">
    <property type="entry name" value="Periplasmic binding protein-like II"/>
    <property type="match status" value="2"/>
</dbReference>
<comment type="subcellular location">
    <subcellularLocation>
        <location evidence="1">Cell envelope</location>
    </subcellularLocation>
</comment>
<dbReference type="PROSITE" id="PS01039">
    <property type="entry name" value="SBP_BACTERIAL_3"/>
    <property type="match status" value="1"/>
</dbReference>
<dbReference type="EMBL" id="DAAUZV010000005">
    <property type="protein sequence ID" value="HAF3797055.1"/>
    <property type="molecule type" value="Genomic_DNA"/>
</dbReference>
<evidence type="ECO:0000313" key="10">
    <source>
        <dbReference type="EMBL" id="HAF3671241.1"/>
    </source>
</evidence>
<dbReference type="CDD" id="cd13700">
    <property type="entry name" value="PBP2_Arg_STM4351"/>
    <property type="match status" value="1"/>
</dbReference>
<organism evidence="11">
    <name type="scientific">Salmonella enterica</name>
    <name type="common">Salmonella choleraesuis</name>
    <dbReference type="NCBI Taxonomy" id="28901"/>
    <lineage>
        <taxon>Bacteria</taxon>
        <taxon>Pseudomonadati</taxon>
        <taxon>Pseudomonadota</taxon>
        <taxon>Gammaproteobacteria</taxon>
        <taxon>Enterobacterales</taxon>
        <taxon>Enterobacteriaceae</taxon>
        <taxon>Salmonella</taxon>
    </lineage>
</organism>
<sequence>MKKKLIVMLLASLSVHAASVSARTLHFGTSATYAPYEFVDADNKIVGFDIDVANAVCKEMQAECSFTNQSFDSLIPSLRFKKFDAVIAGMDMTPKREQQVSFSQPYYEGLSAVVVTRKGAYHTFADLKGKKVGLENGTTHQRYLQDKQQAITPVAYDSYLNAFADLKGKKVGLENGTTHQRYLQDKQQAITPVAYDSYLNAFTDLKNNRLEGVFGDVAAIGKWLKNNPDYAIMDERASDPDYYGKGLGIAVRKGNDALLQEINAALDKVKASPEYAQMQEKWFTQ</sequence>
<dbReference type="SMART" id="SM00079">
    <property type="entry name" value="PBPe"/>
    <property type="match status" value="1"/>
</dbReference>
<feature type="domain" description="Ionotropic glutamate receptor C-terminal" evidence="7">
    <location>
        <begin position="24"/>
        <end position="285"/>
    </location>
</feature>
<dbReference type="AlphaFoldDB" id="A0A746CG47"/>
<dbReference type="EMBL" id="DAAVKY010000005">
    <property type="protein sequence ID" value="HAF5123094.1"/>
    <property type="molecule type" value="Genomic_DNA"/>
</dbReference>
<dbReference type="InterPro" id="IPR001320">
    <property type="entry name" value="Iontro_rcpt_C"/>
</dbReference>
<reference evidence="11" key="2">
    <citation type="submission" date="2020-02" db="EMBL/GenBank/DDBJ databases">
        <authorList>
            <consortium name="NCBI Pathogen Detection Project"/>
        </authorList>
    </citation>
    <scope>NUCLEOTIDE SEQUENCE</scope>
    <source>
        <strain evidence="15">MA.00-00330</strain>
        <strain evidence="10">MA.01-02565</strain>
        <strain evidence="20">MA.BD-DU-2006-11-011980</strain>
        <strain evidence="19">MA.BD-DU-2006-12-005205</strain>
        <strain evidence="9">MA.BD-DU-2007-01-002397</strain>
        <strain evidence="17">MA.BD-DU-2007-01-002854</strain>
        <strain evidence="18">MA.BD-DU-2007-02-006914</strain>
        <strain evidence="11">MA.BD-OM-2006-12-002191</strain>
        <strain evidence="14">MA.BD-OM-2007-01-002582</strain>
        <strain evidence="16">MA.BD-PM-2006-11-009480</strain>
        <strain evidence="21">MA.BD-PM-2008-12-003167</strain>
        <strain evidence="12">MA.CIT_ST99</strain>
        <strain evidence="8">MA.GW_S04918-06</strain>
        <strain evidence="13">MA.R48</strain>
    </source>
</reference>
<evidence type="ECO:0000256" key="4">
    <source>
        <dbReference type="RuleBase" id="RU003744"/>
    </source>
</evidence>
<feature type="domain" description="Solute-binding protein family 3/N-terminal" evidence="6">
    <location>
        <begin position="24"/>
        <end position="283"/>
    </location>
</feature>
<protein>
    <submittedName>
        <fullName evidence="11">Transporter substrate-binding domain-containing protein</fullName>
    </submittedName>
</protein>
<keyword evidence="3 5" id="KW-0732">Signal</keyword>
<dbReference type="InterPro" id="IPR018313">
    <property type="entry name" value="SBP_3_CS"/>
</dbReference>
<dbReference type="PANTHER" id="PTHR35936:SF36">
    <property type="entry name" value="ABC TRANSPORTER ARGININE-BINDING PROTEIN 1"/>
    <property type="match status" value="1"/>
</dbReference>
<gene>
    <name evidence="21" type="ORF">G5U81_003099</name>
    <name evidence="13" type="ORF">G8A47_003036</name>
    <name evidence="9" type="ORF">G8B74_002101</name>
    <name evidence="8" type="ORF">G8B77_004121</name>
    <name evidence="12" type="ORF">G8B86_002607</name>
    <name evidence="15" type="ORF">G8B90_002461</name>
    <name evidence="17" type="ORF">G8B93_002607</name>
    <name evidence="11" type="ORF">G8B96_002608</name>
    <name evidence="20" type="ORF">G8C09_004051</name>
    <name evidence="18" type="ORF">G8C20_002102</name>
    <name evidence="19" type="ORF">G8C25_002463</name>
    <name evidence="16" type="ORF">G8C48_004121</name>
    <name evidence="10" type="ORF">G9A38_002607</name>
    <name evidence="14" type="ORF">G9A47_002463</name>
</gene>
<dbReference type="Gene3D" id="3.40.190.10">
    <property type="entry name" value="Periplasmic binding protein-like II"/>
    <property type="match status" value="4"/>
</dbReference>
<evidence type="ECO:0000259" key="7">
    <source>
        <dbReference type="SMART" id="SM00079"/>
    </source>
</evidence>
<dbReference type="EMBL" id="DAAVBC010000005">
    <property type="protein sequence ID" value="HAF3713402.1"/>
    <property type="molecule type" value="Genomic_DNA"/>
</dbReference>
<evidence type="ECO:0000313" key="17">
    <source>
        <dbReference type="EMBL" id="HAF5353484.1"/>
    </source>
</evidence>
<evidence type="ECO:0000256" key="3">
    <source>
        <dbReference type="ARBA" id="ARBA00022729"/>
    </source>
</evidence>